<evidence type="ECO:0000256" key="2">
    <source>
        <dbReference type="ARBA" id="ARBA00007928"/>
    </source>
</evidence>
<evidence type="ECO:0000256" key="7">
    <source>
        <dbReference type="SAM" id="Phobius"/>
    </source>
</evidence>
<organism evidence="8 9">
    <name type="scientific">Celerinatantimonas yamalensis</name>
    <dbReference type="NCBI Taxonomy" id="559956"/>
    <lineage>
        <taxon>Bacteria</taxon>
        <taxon>Pseudomonadati</taxon>
        <taxon>Pseudomonadota</taxon>
        <taxon>Gammaproteobacteria</taxon>
        <taxon>Celerinatantimonadaceae</taxon>
        <taxon>Celerinatantimonas</taxon>
    </lineage>
</organism>
<feature type="transmembrane region" description="Helical" evidence="7">
    <location>
        <begin position="6"/>
        <end position="25"/>
    </location>
</feature>
<accession>A0ABW9GBQ4</accession>
<dbReference type="EMBL" id="JBEQCT010000016">
    <property type="protein sequence ID" value="MFM2487018.1"/>
    <property type="molecule type" value="Genomic_DNA"/>
</dbReference>
<evidence type="ECO:0000313" key="9">
    <source>
        <dbReference type="Proteomes" id="UP001629953"/>
    </source>
</evidence>
<comment type="subcellular location">
    <subcellularLocation>
        <location evidence="1">Cell membrane</location>
        <topology evidence="1">Multi-pass membrane protein</topology>
    </subcellularLocation>
</comment>
<keyword evidence="4 7" id="KW-0812">Transmembrane</keyword>
<keyword evidence="5 7" id="KW-1133">Transmembrane helix</keyword>
<comment type="similarity">
    <text evidence="2">Belongs to the Rht family.</text>
</comment>
<dbReference type="PANTHER" id="PTHR30086:SF14">
    <property type="entry name" value="HOMOSERINE_HOMOSERINE LACTONE EFFLUX PROTEIN"/>
    <property type="match status" value="1"/>
</dbReference>
<evidence type="ECO:0000256" key="5">
    <source>
        <dbReference type="ARBA" id="ARBA00022989"/>
    </source>
</evidence>
<comment type="caution">
    <text evidence="8">The sequence shown here is derived from an EMBL/GenBank/DDBJ whole genome shotgun (WGS) entry which is preliminary data.</text>
</comment>
<protein>
    <submittedName>
        <fullName evidence="8">LysE family translocator</fullName>
    </submittedName>
</protein>
<keyword evidence="9" id="KW-1185">Reference proteome</keyword>
<feature type="transmembrane region" description="Helical" evidence="7">
    <location>
        <begin position="182"/>
        <end position="202"/>
    </location>
</feature>
<dbReference type="PANTHER" id="PTHR30086">
    <property type="entry name" value="ARGININE EXPORTER PROTEIN ARGO"/>
    <property type="match status" value="1"/>
</dbReference>
<keyword evidence="6 7" id="KW-0472">Membrane</keyword>
<sequence length="207" mass="22015">MDYLIFLGICIVATASPGPAVFLSIKNGAKYGCGSALVGVVGNVVAMLTLASVSAAGLGAIILAFPSLHTAIKIIGGLYLIYLGIKAWCSKSVSHAKSPEGLSIFTPKKSKLFSESYFVGISNPKAIAFYTALFPQFINSDEPILFQFALLAGTFASCSFLFLMLYVLLASKLRRHLEKEKILAWFNRITGGVFVGFGVALVSSNEA</sequence>
<evidence type="ECO:0000256" key="3">
    <source>
        <dbReference type="ARBA" id="ARBA00022475"/>
    </source>
</evidence>
<feature type="transmembrane region" description="Helical" evidence="7">
    <location>
        <begin position="117"/>
        <end position="138"/>
    </location>
</feature>
<dbReference type="RefSeq" id="WP_408625319.1">
    <property type="nucleotide sequence ID" value="NZ_JBEQCT010000016.1"/>
</dbReference>
<keyword evidence="3" id="KW-1003">Cell membrane</keyword>
<dbReference type="InterPro" id="IPR001123">
    <property type="entry name" value="LeuE-type"/>
</dbReference>
<dbReference type="Proteomes" id="UP001629953">
    <property type="component" value="Unassembled WGS sequence"/>
</dbReference>
<gene>
    <name evidence="8" type="ORF">ABUE30_18505</name>
</gene>
<reference evidence="8 9" key="1">
    <citation type="journal article" date="2013" name="Int. J. Syst. Evol. Microbiol.">
        <title>Celerinatantimonas yamalensis sp. nov., a cold-adapted diazotrophic bacterium from a cold permafrost brine.</title>
        <authorList>
            <person name="Shcherbakova V."/>
            <person name="Chuvilskaya N."/>
            <person name="Rivkina E."/>
            <person name="Demidov N."/>
            <person name="Uchaeva V."/>
            <person name="Suetin S."/>
            <person name="Suzina N."/>
            <person name="Gilichinsky D."/>
        </authorList>
    </citation>
    <scope>NUCLEOTIDE SEQUENCE [LARGE SCALE GENOMIC DNA]</scope>
    <source>
        <strain evidence="8 9">C7</strain>
    </source>
</reference>
<evidence type="ECO:0000256" key="6">
    <source>
        <dbReference type="ARBA" id="ARBA00023136"/>
    </source>
</evidence>
<evidence type="ECO:0000256" key="4">
    <source>
        <dbReference type="ARBA" id="ARBA00022692"/>
    </source>
</evidence>
<feature type="transmembrane region" description="Helical" evidence="7">
    <location>
        <begin position="71"/>
        <end position="89"/>
    </location>
</feature>
<feature type="transmembrane region" description="Helical" evidence="7">
    <location>
        <begin position="144"/>
        <end position="170"/>
    </location>
</feature>
<dbReference type="PIRSF" id="PIRSF006324">
    <property type="entry name" value="LeuE"/>
    <property type="match status" value="1"/>
</dbReference>
<dbReference type="Pfam" id="PF01810">
    <property type="entry name" value="LysE"/>
    <property type="match status" value="1"/>
</dbReference>
<proteinExistence type="inferred from homology"/>
<name>A0ABW9GBQ4_9GAMM</name>
<evidence type="ECO:0000313" key="8">
    <source>
        <dbReference type="EMBL" id="MFM2487018.1"/>
    </source>
</evidence>
<feature type="transmembrane region" description="Helical" evidence="7">
    <location>
        <begin position="37"/>
        <end position="65"/>
    </location>
</feature>
<evidence type="ECO:0000256" key="1">
    <source>
        <dbReference type="ARBA" id="ARBA00004651"/>
    </source>
</evidence>